<organism evidence="1 2">
    <name type="scientific">Halomonas rhizosphaerae</name>
    <dbReference type="NCBI Taxonomy" id="3043296"/>
    <lineage>
        <taxon>Bacteria</taxon>
        <taxon>Pseudomonadati</taxon>
        <taxon>Pseudomonadota</taxon>
        <taxon>Gammaproteobacteria</taxon>
        <taxon>Oceanospirillales</taxon>
        <taxon>Halomonadaceae</taxon>
        <taxon>Halomonas</taxon>
    </lineage>
</organism>
<keyword evidence="2" id="KW-1185">Reference proteome</keyword>
<gene>
    <name evidence="1" type="ORF">QLQ83_11870</name>
</gene>
<accession>A0ABT6V0N6</accession>
<proteinExistence type="predicted"/>
<protein>
    <recommendedName>
        <fullName evidence="3">DNA-binding protein</fullName>
    </recommendedName>
</protein>
<evidence type="ECO:0000313" key="1">
    <source>
        <dbReference type="EMBL" id="MDI5891797.1"/>
    </source>
</evidence>
<dbReference type="EMBL" id="JASCQP010000027">
    <property type="protein sequence ID" value="MDI5891797.1"/>
    <property type="molecule type" value="Genomic_DNA"/>
</dbReference>
<evidence type="ECO:0008006" key="3">
    <source>
        <dbReference type="Google" id="ProtNLM"/>
    </source>
</evidence>
<comment type="caution">
    <text evidence="1">The sequence shown here is derived from an EMBL/GenBank/DDBJ whole genome shotgun (WGS) entry which is preliminary data.</text>
</comment>
<evidence type="ECO:0000313" key="2">
    <source>
        <dbReference type="Proteomes" id="UP001225957"/>
    </source>
</evidence>
<dbReference type="RefSeq" id="WP_282735735.1">
    <property type="nucleotide sequence ID" value="NZ_JASCQP010000027.1"/>
</dbReference>
<sequence length="78" mass="8508">MPEFRDSRIGIRNASLMLGVTVTELREAILSGSKIHGVTPPKPLFNAGQRKSEMMFKAGDIMDCAENIQASKTKGEAE</sequence>
<reference evidence="1 2" key="1">
    <citation type="submission" date="2023-04" db="EMBL/GenBank/DDBJ databases">
        <title>Halomonas strains isolated from rhizosphere soil.</title>
        <authorList>
            <person name="Xu L."/>
            <person name="Sun J.-Q."/>
        </authorList>
    </citation>
    <scope>NUCLEOTIDE SEQUENCE [LARGE SCALE GENOMIC DNA]</scope>
    <source>
        <strain evidence="1 2">LR5S20</strain>
    </source>
</reference>
<name>A0ABT6V0N6_9GAMM</name>
<dbReference type="Proteomes" id="UP001225957">
    <property type="component" value="Unassembled WGS sequence"/>
</dbReference>